<keyword evidence="1" id="KW-0812">Transmembrane</keyword>
<feature type="transmembrane region" description="Helical" evidence="1">
    <location>
        <begin position="177"/>
        <end position="202"/>
    </location>
</feature>
<dbReference type="EMBL" id="VFOK01000001">
    <property type="protein sequence ID" value="TQL32226.1"/>
    <property type="molecule type" value="Genomic_DNA"/>
</dbReference>
<feature type="transmembrane region" description="Helical" evidence="1">
    <location>
        <begin position="93"/>
        <end position="116"/>
    </location>
</feature>
<accession>A0A542X8Z7</accession>
<evidence type="ECO:0000313" key="2">
    <source>
        <dbReference type="EMBL" id="TQL32226.1"/>
    </source>
</evidence>
<keyword evidence="1" id="KW-1133">Transmembrane helix</keyword>
<reference evidence="2 3" key="1">
    <citation type="submission" date="2019-06" db="EMBL/GenBank/DDBJ databases">
        <title>Sequencing the genomes of 1000 actinobacteria strains.</title>
        <authorList>
            <person name="Klenk H.-P."/>
        </authorList>
    </citation>
    <scope>NUCLEOTIDE SEQUENCE [LARGE SCALE GENOMIC DNA]</scope>
    <source>
        <strain evidence="2 3">DSM 24617</strain>
    </source>
</reference>
<sequence length="306" mass="32605">MSTSGPSGVIHDIGYRRFTGQRRSPGAVAGSLFRTALAHYFGIGRTGKAKIVPWVVTIIMFVPALVLAGIIIQLKRMSLSDRADLFGPLSTYFGYPFWTQLLLTVFVAAQAPVLFARDLRYRTIVLYFARPVSRTTLILVRLAALATAVFAIVAVPLTIWWGVAISSDLPVGQHTKAYLAALAGMAILAVMLAAISAMVSALTTRTGLSVTGVIVTLMITSGMVTALLGIAYENVNETLAFVAAALNPFTAVAALVSGLFDQPTPIELLPRVTTPGWTLFFVVVAAAWVLVPTAILLARTRKAASL</sequence>
<dbReference type="AlphaFoldDB" id="A0A542X8Z7"/>
<dbReference type="GO" id="GO:0140359">
    <property type="term" value="F:ABC-type transporter activity"/>
    <property type="evidence" value="ECO:0007669"/>
    <property type="project" value="InterPro"/>
</dbReference>
<feature type="transmembrane region" description="Helical" evidence="1">
    <location>
        <begin position="136"/>
        <end position="165"/>
    </location>
</feature>
<feature type="transmembrane region" description="Helical" evidence="1">
    <location>
        <begin position="279"/>
        <end position="298"/>
    </location>
</feature>
<proteinExistence type="predicted"/>
<keyword evidence="3" id="KW-1185">Reference proteome</keyword>
<feature type="transmembrane region" description="Helical" evidence="1">
    <location>
        <begin position="208"/>
        <end position="232"/>
    </location>
</feature>
<dbReference type="RefSeq" id="WP_142004356.1">
    <property type="nucleotide sequence ID" value="NZ_CAJTBP010000001.1"/>
</dbReference>
<dbReference type="Proteomes" id="UP000318336">
    <property type="component" value="Unassembled WGS sequence"/>
</dbReference>
<keyword evidence="1" id="KW-0472">Membrane</keyword>
<dbReference type="OrthoDB" id="5495463at2"/>
<feature type="transmembrane region" description="Helical" evidence="1">
    <location>
        <begin position="51"/>
        <end position="72"/>
    </location>
</feature>
<dbReference type="GO" id="GO:0005886">
    <property type="term" value="C:plasma membrane"/>
    <property type="evidence" value="ECO:0007669"/>
    <property type="project" value="UniProtKB-SubCell"/>
</dbReference>
<evidence type="ECO:0000256" key="1">
    <source>
        <dbReference type="SAM" id="Phobius"/>
    </source>
</evidence>
<evidence type="ECO:0000313" key="3">
    <source>
        <dbReference type="Proteomes" id="UP000318336"/>
    </source>
</evidence>
<gene>
    <name evidence="2" type="ORF">FB554_0346</name>
</gene>
<comment type="caution">
    <text evidence="2">The sequence shown here is derived from an EMBL/GenBank/DDBJ whole genome shotgun (WGS) entry which is preliminary data.</text>
</comment>
<name>A0A542X8Z7_9MICO</name>
<organism evidence="2 3">
    <name type="scientific">Barrientosiimonas humi</name>
    <dbReference type="NCBI Taxonomy" id="999931"/>
    <lineage>
        <taxon>Bacteria</taxon>
        <taxon>Bacillati</taxon>
        <taxon>Actinomycetota</taxon>
        <taxon>Actinomycetes</taxon>
        <taxon>Micrococcales</taxon>
        <taxon>Dermacoccaceae</taxon>
        <taxon>Barrientosiimonas</taxon>
    </lineage>
</organism>
<protein>
    <submittedName>
        <fullName evidence="2">ABC-2 type transport system permease protein</fullName>
    </submittedName>
</protein>